<comment type="caution">
    <text evidence="1">The sequence shown here is derived from an EMBL/GenBank/DDBJ whole genome shotgun (WGS) entry which is preliminary data.</text>
</comment>
<evidence type="ECO:0000313" key="2">
    <source>
        <dbReference type="Proteomes" id="UP000775129"/>
    </source>
</evidence>
<proteinExistence type="predicted"/>
<dbReference type="EMBL" id="DYWO01000474">
    <property type="protein sequence ID" value="HJF51254.1"/>
    <property type="molecule type" value="Genomic_DNA"/>
</dbReference>
<dbReference type="AlphaFoldDB" id="A0A921GRY8"/>
<accession>A0A921GRY8</accession>
<reference evidence="1" key="2">
    <citation type="submission" date="2021-09" db="EMBL/GenBank/DDBJ databases">
        <authorList>
            <person name="Gilroy R."/>
        </authorList>
    </citation>
    <scope>NUCLEOTIDE SEQUENCE</scope>
    <source>
        <strain evidence="1">1647</strain>
    </source>
</reference>
<evidence type="ECO:0000313" key="1">
    <source>
        <dbReference type="EMBL" id="HJF51254.1"/>
    </source>
</evidence>
<dbReference type="Proteomes" id="UP000775129">
    <property type="component" value="Unassembled WGS sequence"/>
</dbReference>
<name>A0A921GRY8_9MICO</name>
<reference evidence="1" key="1">
    <citation type="journal article" date="2021" name="PeerJ">
        <title>Extensive microbial diversity within the chicken gut microbiome revealed by metagenomics and culture.</title>
        <authorList>
            <person name="Gilroy R."/>
            <person name="Ravi A."/>
            <person name="Getino M."/>
            <person name="Pursley I."/>
            <person name="Horton D.L."/>
            <person name="Alikhan N.F."/>
            <person name="Baker D."/>
            <person name="Gharbi K."/>
            <person name="Hall N."/>
            <person name="Watson M."/>
            <person name="Adriaenssens E.M."/>
            <person name="Foster-Nyarko E."/>
            <person name="Jarju S."/>
            <person name="Secka A."/>
            <person name="Antonio M."/>
            <person name="Oren A."/>
            <person name="Chaudhuri R.R."/>
            <person name="La Ragione R."/>
            <person name="Hildebrand F."/>
            <person name="Pallen M.J."/>
        </authorList>
    </citation>
    <scope>NUCLEOTIDE SEQUENCE</scope>
    <source>
        <strain evidence="1">1647</strain>
    </source>
</reference>
<sequence>MPLTIPDGHELYFAHQRAVQTIHGIAIRYRLALIGPRVDVAHSELEPTLPEYSIRVRAGDAELLIWSAEWVGRRTVLEEHVLAWLLEHVDLRAARPRPAARRYDVVWMRAWRDANPGRR</sequence>
<protein>
    <submittedName>
        <fullName evidence="1">Uncharacterized protein</fullName>
    </submittedName>
</protein>
<gene>
    <name evidence="1" type="ORF">K8W24_15940</name>
</gene>
<organism evidence="1 2">
    <name type="scientific">Brachybacterium paraconglomeratum</name>
    <dbReference type="NCBI Taxonomy" id="173362"/>
    <lineage>
        <taxon>Bacteria</taxon>
        <taxon>Bacillati</taxon>
        <taxon>Actinomycetota</taxon>
        <taxon>Actinomycetes</taxon>
        <taxon>Micrococcales</taxon>
        <taxon>Dermabacteraceae</taxon>
        <taxon>Brachybacterium</taxon>
    </lineage>
</organism>